<feature type="transmembrane region" description="Helical" evidence="6">
    <location>
        <begin position="336"/>
        <end position="359"/>
    </location>
</feature>
<accession>A0A315ZRR1</accession>
<feature type="transmembrane region" description="Helical" evidence="6">
    <location>
        <begin position="122"/>
        <end position="142"/>
    </location>
</feature>
<feature type="transmembrane region" description="Helical" evidence="6">
    <location>
        <begin position="20"/>
        <end position="39"/>
    </location>
</feature>
<dbReference type="Proteomes" id="UP000254051">
    <property type="component" value="Unassembled WGS sequence"/>
</dbReference>
<comment type="subcellular location">
    <subcellularLocation>
        <location evidence="1">Cell membrane</location>
        <topology evidence="1">Multi-pass membrane protein</topology>
    </subcellularLocation>
</comment>
<feature type="transmembrane region" description="Helical" evidence="6">
    <location>
        <begin position="214"/>
        <end position="234"/>
    </location>
</feature>
<feature type="transmembrane region" description="Helical" evidence="6">
    <location>
        <begin position="179"/>
        <end position="202"/>
    </location>
</feature>
<evidence type="ECO:0000256" key="4">
    <source>
        <dbReference type="ARBA" id="ARBA00022989"/>
    </source>
</evidence>
<dbReference type="PANTHER" id="PTHR30250:SF11">
    <property type="entry name" value="O-ANTIGEN TRANSPORTER-RELATED"/>
    <property type="match status" value="1"/>
</dbReference>
<feature type="transmembrane region" description="Helical" evidence="6">
    <location>
        <begin position="390"/>
        <end position="413"/>
    </location>
</feature>
<protein>
    <submittedName>
        <fullName evidence="7">Membrane protein involved in the export of O-antigen and teichoic acid</fullName>
    </submittedName>
</protein>
<dbReference type="GO" id="GO:0005886">
    <property type="term" value="C:plasma membrane"/>
    <property type="evidence" value="ECO:0007669"/>
    <property type="project" value="UniProtKB-SubCell"/>
</dbReference>
<dbReference type="EMBL" id="UHJJ01000013">
    <property type="protein sequence ID" value="SUQ15501.1"/>
    <property type="molecule type" value="Genomic_DNA"/>
</dbReference>
<proteinExistence type="predicted"/>
<keyword evidence="2" id="KW-1003">Cell membrane</keyword>
<keyword evidence="3 6" id="KW-0812">Transmembrane</keyword>
<evidence type="ECO:0000256" key="6">
    <source>
        <dbReference type="SAM" id="Phobius"/>
    </source>
</evidence>
<sequence length="426" mass="48109">MKIKGFFLNDKRIERNSYIWNMIGSMLMAFQSVIMLMILTRTLGLLEAGIFTIAYANANLFLTIGRYGMRYFQVSDVKAQFGFIEYKISRVITSAIMIMVAIVYIIYAAYNNGYSVEKTQVIIWMCIFKVIDAMEDVYHGLYQKENRLDVASRVMSVRMIITIVVFGLGLIFLKDLLLSLIITTVVTAILFLLFTLWTFPVFQMTKEKVDWKKVGLLLKLCFPLFAGSFLSFYIGNAPKYAIDAMLTDELQACYGFIAMPVFVIGLLNSFIFNPMLYQMSVLWNERKIKKFVLKTCIQVGLVGAITVICIIGAYLIGVPVLSWLYNTDLSPYCKELLVLLLGGGFLGVSGLLNAVITIIRNQNSLMWGYAIVAVLAFTFSNRVVEQYKLVGASVLYTSLMGVLCLIFIGVFIYGVQKSCQCDKDVQ</sequence>
<evidence type="ECO:0000256" key="5">
    <source>
        <dbReference type="ARBA" id="ARBA00023136"/>
    </source>
</evidence>
<evidence type="ECO:0000313" key="8">
    <source>
        <dbReference type="Proteomes" id="UP000254051"/>
    </source>
</evidence>
<evidence type="ECO:0000313" key="7">
    <source>
        <dbReference type="EMBL" id="SUQ15501.1"/>
    </source>
</evidence>
<evidence type="ECO:0000256" key="1">
    <source>
        <dbReference type="ARBA" id="ARBA00004651"/>
    </source>
</evidence>
<dbReference type="InterPro" id="IPR050833">
    <property type="entry name" value="Poly_Biosynth_Transport"/>
</dbReference>
<keyword evidence="8" id="KW-1185">Reference proteome</keyword>
<keyword evidence="4 6" id="KW-1133">Transmembrane helix</keyword>
<feature type="transmembrane region" description="Helical" evidence="6">
    <location>
        <begin position="296"/>
        <end position="316"/>
    </location>
</feature>
<feature type="transmembrane region" description="Helical" evidence="6">
    <location>
        <begin position="88"/>
        <end position="110"/>
    </location>
</feature>
<reference evidence="8" key="1">
    <citation type="submission" date="2017-07" db="EMBL/GenBank/DDBJ databases">
        <authorList>
            <person name="Varghese N."/>
            <person name="Submissions S."/>
        </authorList>
    </citation>
    <scope>NUCLEOTIDE SEQUENCE [LARGE SCALE GENOMIC DNA]</scope>
    <source>
        <strain evidence="8">NLAE-zl-C134</strain>
    </source>
</reference>
<organism evidence="7 8">
    <name type="scientific">Faecalicatena contorta</name>
    <dbReference type="NCBI Taxonomy" id="39482"/>
    <lineage>
        <taxon>Bacteria</taxon>
        <taxon>Bacillati</taxon>
        <taxon>Bacillota</taxon>
        <taxon>Clostridia</taxon>
        <taxon>Lachnospirales</taxon>
        <taxon>Lachnospiraceae</taxon>
        <taxon>Faecalicatena</taxon>
    </lineage>
</organism>
<feature type="transmembrane region" description="Helical" evidence="6">
    <location>
        <begin position="366"/>
        <end position="384"/>
    </location>
</feature>
<feature type="transmembrane region" description="Helical" evidence="6">
    <location>
        <begin position="154"/>
        <end position="173"/>
    </location>
</feature>
<gene>
    <name evidence="7" type="ORF">SAMN05216529_11346</name>
</gene>
<keyword evidence="5 6" id="KW-0472">Membrane</keyword>
<dbReference type="PANTHER" id="PTHR30250">
    <property type="entry name" value="PST FAMILY PREDICTED COLANIC ACID TRANSPORTER"/>
    <property type="match status" value="1"/>
</dbReference>
<dbReference type="OrthoDB" id="3246647at2"/>
<dbReference type="AlphaFoldDB" id="A0A315ZRR1"/>
<feature type="transmembrane region" description="Helical" evidence="6">
    <location>
        <begin position="45"/>
        <end position="67"/>
    </location>
</feature>
<feature type="transmembrane region" description="Helical" evidence="6">
    <location>
        <begin position="254"/>
        <end position="276"/>
    </location>
</feature>
<evidence type="ECO:0000256" key="2">
    <source>
        <dbReference type="ARBA" id="ARBA00022475"/>
    </source>
</evidence>
<name>A0A315ZRR1_9FIRM</name>
<evidence type="ECO:0000256" key="3">
    <source>
        <dbReference type="ARBA" id="ARBA00022692"/>
    </source>
</evidence>